<reference evidence="3 4" key="1">
    <citation type="submission" date="2018-09" db="EMBL/GenBank/DDBJ databases">
        <title>Genomic Encyclopedia of Archaeal and Bacterial Type Strains, Phase II (KMG-II): from individual species to whole genera.</title>
        <authorList>
            <person name="Goeker M."/>
        </authorList>
    </citation>
    <scope>NUCLEOTIDE SEQUENCE [LARGE SCALE GENOMIC DNA]</scope>
    <source>
        <strain evidence="3 4">DSM 11458</strain>
    </source>
</reference>
<feature type="compositionally biased region" description="Polar residues" evidence="1">
    <location>
        <begin position="1"/>
        <end position="13"/>
    </location>
</feature>
<comment type="caution">
    <text evidence="3">The sequence shown here is derived from an EMBL/GenBank/DDBJ whole genome shotgun (WGS) entry which is preliminary data.</text>
</comment>
<accession>A0A420DPG6</accession>
<dbReference type="RefSeq" id="WP_025063040.1">
    <property type="nucleotide sequence ID" value="NZ_RAQK01000001.1"/>
</dbReference>
<dbReference type="Proteomes" id="UP000284407">
    <property type="component" value="Unassembled WGS sequence"/>
</dbReference>
<dbReference type="AlphaFoldDB" id="A0A420DPG6"/>
<feature type="region of interest" description="Disordered" evidence="1">
    <location>
        <begin position="1"/>
        <end position="21"/>
    </location>
</feature>
<feature type="transmembrane region" description="Helical" evidence="2">
    <location>
        <begin position="52"/>
        <end position="70"/>
    </location>
</feature>
<keyword evidence="2" id="KW-0812">Transmembrane</keyword>
<evidence type="ECO:0000256" key="1">
    <source>
        <dbReference type="SAM" id="MobiDB-lite"/>
    </source>
</evidence>
<dbReference type="STRING" id="1443111.Z949_2618"/>
<gene>
    <name evidence="3" type="ORF">C8N30_0641</name>
</gene>
<name>A0A420DPG6_9RHOB</name>
<sequence length="115" mass="12726">MVYTKQDFNSRVNSHAKKSARRGKNAFVTRIDNNGVVVVKAKRRGRHFPLKGALLMVLGFFCFKALMLSANGPESYSERLALLENGTVVEAMGARVLGIDPVTQFLADQIGPLFR</sequence>
<keyword evidence="2" id="KW-1133">Transmembrane helix</keyword>
<evidence type="ECO:0000313" key="3">
    <source>
        <dbReference type="EMBL" id="RKE96090.1"/>
    </source>
</evidence>
<organism evidence="3 4">
    <name type="scientific">Sulfitobacter guttiformis</name>
    <dbReference type="NCBI Taxonomy" id="74349"/>
    <lineage>
        <taxon>Bacteria</taxon>
        <taxon>Pseudomonadati</taxon>
        <taxon>Pseudomonadota</taxon>
        <taxon>Alphaproteobacteria</taxon>
        <taxon>Rhodobacterales</taxon>
        <taxon>Roseobacteraceae</taxon>
        <taxon>Sulfitobacter</taxon>
    </lineage>
</organism>
<evidence type="ECO:0000256" key="2">
    <source>
        <dbReference type="SAM" id="Phobius"/>
    </source>
</evidence>
<proteinExistence type="predicted"/>
<evidence type="ECO:0000313" key="4">
    <source>
        <dbReference type="Proteomes" id="UP000284407"/>
    </source>
</evidence>
<keyword evidence="4" id="KW-1185">Reference proteome</keyword>
<keyword evidence="2" id="KW-0472">Membrane</keyword>
<protein>
    <submittedName>
        <fullName evidence="3">Uncharacterized protein</fullName>
    </submittedName>
</protein>
<dbReference type="OrthoDB" id="7866534at2"/>
<dbReference type="EMBL" id="RAQK01000001">
    <property type="protein sequence ID" value="RKE96090.1"/>
    <property type="molecule type" value="Genomic_DNA"/>
</dbReference>